<feature type="compositionally biased region" description="Low complexity" evidence="2">
    <location>
        <begin position="361"/>
        <end position="370"/>
    </location>
</feature>
<dbReference type="InterPro" id="IPR052587">
    <property type="entry name" value="TELO2-interacting_protein_1"/>
</dbReference>
<name>B8LDU0_THAPS</name>
<dbReference type="GeneID" id="7444404"/>
<feature type="compositionally biased region" description="Polar residues" evidence="2">
    <location>
        <begin position="88"/>
        <end position="109"/>
    </location>
</feature>
<dbReference type="eggNOG" id="ENOG502RUJJ">
    <property type="taxonomic scope" value="Eukaryota"/>
</dbReference>
<sequence>MPTEESPPQPTPPPTPKPSPPPVIPPTPKPSPPPVIPPTPKPSPPPVIPPTPKPSPPPVISPSPATPSPVNQAPELTTNAPTKLGQGMPTSSIKPTPQKVSPGFTQSPSLIGLVCLQPNGSSPESSNAISQQNSAKVTEATVSRAFGGKSGKGSKAGAYQSKTYKTDALMDASSCAYTGRYRTCFQRSSNLSTCDAIIEKALLTFLADNIGSDDTFEPACVFTSGDAFASQVVPNSGGQFVESTTLEMEVMFIQKNEARRELAIDVVEEEHVTLDVIDPGSLFERRLQSNKCTPLGRAMCCSQTAINSNVGEYCSNLGCDFARCGSGRRPRRSPRELEVESNPDIELSPENAGERRAYSTKSGKSSKGSKASLFAQGKASKASRPVVVKPIEVQVNTCPWYGLMNGDDFTNIVRRYTLFQPQMTRAILDADDTEAVATCSANRFSIDTFGTPSLTCDLFISEDCPNNEDLPVEDDPSVLLSSTKLLSRTRMSETQQVGGVKIAADATKLWSVGFSIMSLLDSTNLPRKTASATSATAVSHSVRTSNAVVTTTSDKENIIPSPTQQRTNLSNDNDLADFLKGIWWGDDMFDETWQLDVTATSVDAQEPVQQWCEDDALLYWFEEFDKLGNDKSVVEVFQCIQQSETIHSLLRGFVNNDDEWEYFIDILKMIHRADGKYKFLPVYVGKCAVRDADGGGGRCKRCMSSQYFDAFRNCASVDMLLTLHCAISSMTDGVFSTEAMLVPAVVDDGSPYQGAVIVAKGLNLFGKLARELDCMPMFINVAGTSGKIVMSKLDNALFFVHDEMCHMSNISTRRKSYGTGEEQTTKVTQLLDGLEERVESLFEELATLKLNGAIESAFVDGRFKYYGSDATIKERVRALEEKSEAEHAIKEEKRLKWIRAQEEKRKAELAIKEERLQRKRELI</sequence>
<evidence type="ECO:0000256" key="2">
    <source>
        <dbReference type="SAM" id="MobiDB-lite"/>
    </source>
</evidence>
<protein>
    <submittedName>
        <fullName evidence="3">Uncharacterized protein</fullName>
    </submittedName>
</protein>
<evidence type="ECO:0000313" key="3">
    <source>
        <dbReference type="EMBL" id="EED86542.1"/>
    </source>
</evidence>
<dbReference type="PaxDb" id="35128-Thaps25550"/>
<proteinExistence type="predicted"/>
<dbReference type="AlphaFoldDB" id="B8LDU0"/>
<evidence type="ECO:0000256" key="1">
    <source>
        <dbReference type="SAM" id="Coils"/>
    </source>
</evidence>
<keyword evidence="4" id="KW-1185">Reference proteome</keyword>
<dbReference type="PANTHER" id="PTHR18460">
    <property type="entry name" value="TEL2 INTERACTING PROTEIN 1 TTI1 FAMILY MEMBER"/>
    <property type="match status" value="1"/>
</dbReference>
<feature type="compositionally biased region" description="Polar residues" evidence="2">
    <location>
        <begin position="70"/>
        <end position="81"/>
    </location>
</feature>
<dbReference type="KEGG" id="tps:THAPSDRAFT_25550"/>
<feature type="compositionally biased region" description="Pro residues" evidence="2">
    <location>
        <begin position="1"/>
        <end position="67"/>
    </location>
</feature>
<keyword evidence="1" id="KW-0175">Coiled coil</keyword>
<feature type="region of interest" description="Disordered" evidence="2">
    <location>
        <begin position="1"/>
        <end position="135"/>
    </location>
</feature>
<accession>B8LDU0</accession>
<dbReference type="HOGENOM" id="CLU_316326_0_0_1"/>
<dbReference type="STRING" id="35128.B8LDU0"/>
<evidence type="ECO:0000313" key="4">
    <source>
        <dbReference type="Proteomes" id="UP000001449"/>
    </source>
</evidence>
<organism evidence="3 4">
    <name type="scientific">Thalassiosira pseudonana</name>
    <name type="common">Marine diatom</name>
    <name type="synonym">Cyclotella nana</name>
    <dbReference type="NCBI Taxonomy" id="35128"/>
    <lineage>
        <taxon>Eukaryota</taxon>
        <taxon>Sar</taxon>
        <taxon>Stramenopiles</taxon>
        <taxon>Ochrophyta</taxon>
        <taxon>Bacillariophyta</taxon>
        <taxon>Coscinodiscophyceae</taxon>
        <taxon>Thalassiosirophycidae</taxon>
        <taxon>Thalassiosirales</taxon>
        <taxon>Thalassiosiraceae</taxon>
        <taxon>Thalassiosira</taxon>
    </lineage>
</organism>
<dbReference type="Proteomes" id="UP000001449">
    <property type="component" value="Unassembled WGS sequence"/>
</dbReference>
<feature type="region of interest" description="Disordered" evidence="2">
    <location>
        <begin position="326"/>
        <end position="376"/>
    </location>
</feature>
<dbReference type="PANTHER" id="PTHR18460:SF3">
    <property type="entry name" value="TELO2-INTERACTING PROTEIN 1 HOMOLOG"/>
    <property type="match status" value="1"/>
</dbReference>
<dbReference type="EMBL" id="DS999421">
    <property type="protein sequence ID" value="EED86542.1"/>
    <property type="molecule type" value="Genomic_DNA"/>
</dbReference>
<gene>
    <name evidence="3" type="ORF">THAPSDRAFT_25550</name>
</gene>
<dbReference type="InParanoid" id="B8LDU0"/>
<reference evidence="3 4" key="1">
    <citation type="journal article" date="2004" name="Science">
        <title>The genome of the diatom Thalassiosira pseudonana: ecology, evolution, and metabolism.</title>
        <authorList>
            <person name="Armbrust E.V."/>
            <person name="Berges J.A."/>
            <person name="Bowler C."/>
            <person name="Green B.R."/>
            <person name="Martinez D."/>
            <person name="Putnam N.H."/>
            <person name="Zhou S."/>
            <person name="Allen A.E."/>
            <person name="Apt K.E."/>
            <person name="Bechner M."/>
            <person name="Brzezinski M.A."/>
            <person name="Chaal B.K."/>
            <person name="Chiovitti A."/>
            <person name="Davis A.K."/>
            <person name="Demarest M.S."/>
            <person name="Detter J.C."/>
            <person name="Glavina T."/>
            <person name="Goodstein D."/>
            <person name="Hadi M.Z."/>
            <person name="Hellsten U."/>
            <person name="Hildebrand M."/>
            <person name="Jenkins B.D."/>
            <person name="Jurka J."/>
            <person name="Kapitonov V.V."/>
            <person name="Kroger N."/>
            <person name="Lau W.W."/>
            <person name="Lane T.W."/>
            <person name="Larimer F.W."/>
            <person name="Lippmeier J.C."/>
            <person name="Lucas S."/>
            <person name="Medina M."/>
            <person name="Montsant A."/>
            <person name="Obornik M."/>
            <person name="Parker M.S."/>
            <person name="Palenik B."/>
            <person name="Pazour G.J."/>
            <person name="Richardson P.M."/>
            <person name="Rynearson T.A."/>
            <person name="Saito M.A."/>
            <person name="Schwartz D.C."/>
            <person name="Thamatrakoln K."/>
            <person name="Valentin K."/>
            <person name="Vardi A."/>
            <person name="Wilkerson F.P."/>
            <person name="Rokhsar D.S."/>
        </authorList>
    </citation>
    <scope>NUCLEOTIDE SEQUENCE [LARGE SCALE GENOMIC DNA]</scope>
    <source>
        <strain evidence="3 4">CCMP1335</strain>
    </source>
</reference>
<feature type="compositionally biased region" description="Polar residues" evidence="2">
    <location>
        <begin position="118"/>
        <end position="135"/>
    </location>
</feature>
<dbReference type="PRINTS" id="PR01217">
    <property type="entry name" value="PRICHEXTENSN"/>
</dbReference>
<dbReference type="RefSeq" id="XP_002297217.1">
    <property type="nucleotide sequence ID" value="XM_002297181.1"/>
</dbReference>
<reference evidence="3 4" key="2">
    <citation type="journal article" date="2008" name="Nature">
        <title>The Phaeodactylum genome reveals the evolutionary history of diatom genomes.</title>
        <authorList>
            <person name="Bowler C."/>
            <person name="Allen A.E."/>
            <person name="Badger J.H."/>
            <person name="Grimwood J."/>
            <person name="Jabbari K."/>
            <person name="Kuo A."/>
            <person name="Maheswari U."/>
            <person name="Martens C."/>
            <person name="Maumus F."/>
            <person name="Otillar R.P."/>
            <person name="Rayko E."/>
            <person name="Salamov A."/>
            <person name="Vandepoele K."/>
            <person name="Beszteri B."/>
            <person name="Gruber A."/>
            <person name="Heijde M."/>
            <person name="Katinka M."/>
            <person name="Mock T."/>
            <person name="Valentin K."/>
            <person name="Verret F."/>
            <person name="Berges J.A."/>
            <person name="Brownlee C."/>
            <person name="Cadoret J.P."/>
            <person name="Chiovitti A."/>
            <person name="Choi C.J."/>
            <person name="Coesel S."/>
            <person name="De Martino A."/>
            <person name="Detter J.C."/>
            <person name="Durkin C."/>
            <person name="Falciatore A."/>
            <person name="Fournet J."/>
            <person name="Haruta M."/>
            <person name="Huysman M.J."/>
            <person name="Jenkins B.D."/>
            <person name="Jiroutova K."/>
            <person name="Jorgensen R.E."/>
            <person name="Joubert Y."/>
            <person name="Kaplan A."/>
            <person name="Kroger N."/>
            <person name="Kroth P.G."/>
            <person name="La Roche J."/>
            <person name="Lindquist E."/>
            <person name="Lommer M."/>
            <person name="Martin-Jezequel V."/>
            <person name="Lopez P.J."/>
            <person name="Lucas S."/>
            <person name="Mangogna M."/>
            <person name="McGinnis K."/>
            <person name="Medlin L.K."/>
            <person name="Montsant A."/>
            <person name="Oudot-Le Secq M.P."/>
            <person name="Napoli C."/>
            <person name="Obornik M."/>
            <person name="Parker M.S."/>
            <person name="Petit J.L."/>
            <person name="Porcel B.M."/>
            <person name="Poulsen N."/>
            <person name="Robison M."/>
            <person name="Rychlewski L."/>
            <person name="Rynearson T.A."/>
            <person name="Schmutz J."/>
            <person name="Shapiro H."/>
            <person name="Siaut M."/>
            <person name="Stanley M."/>
            <person name="Sussman M.R."/>
            <person name="Taylor A.R."/>
            <person name="Vardi A."/>
            <person name="von Dassow P."/>
            <person name="Vyverman W."/>
            <person name="Willis A."/>
            <person name="Wyrwicz L.S."/>
            <person name="Rokhsar D.S."/>
            <person name="Weissenbach J."/>
            <person name="Armbrust E.V."/>
            <person name="Green B.R."/>
            <person name="Van de Peer Y."/>
            <person name="Grigoriev I.V."/>
        </authorList>
    </citation>
    <scope>NUCLEOTIDE SEQUENCE [LARGE SCALE GENOMIC DNA]</scope>
    <source>
        <strain evidence="3 4">CCMP1335</strain>
    </source>
</reference>
<feature type="coiled-coil region" evidence="1">
    <location>
        <begin position="875"/>
        <end position="919"/>
    </location>
</feature>
<dbReference type="GO" id="GO:0005737">
    <property type="term" value="C:cytoplasm"/>
    <property type="evidence" value="ECO:0000318"/>
    <property type="project" value="GO_Central"/>
</dbReference>